<feature type="signal peptide" evidence="14">
    <location>
        <begin position="1"/>
        <end position="20"/>
    </location>
</feature>
<proteinExistence type="inferred from homology"/>
<sequence>MNKLIIALFILVAGISNTVAQGNSISGRVLNNNNEPLVGVNILIKEKNIGAETAFDGNFEIKTSKGKFTLIVSYIGFKTREILVNAPANLSNIILYEGNELLQEVLLTSRNNKFSRKKTAYVSKLPLKDIENSQVYTTVTSEMLESQVVTNLDEAMANATGVYKLWEATGRGPGNGTSFFSTRGFSVQPRLIDGIAGVTFSAIDPSYIERIEVIKGPAATLFGSTETSLGGLINIVTKKPYQGTGGSVSYTAGSFGLHRASVDYNTSLDASKKAFFRVNASFLTQGSFQDAGFKDTYFIAPSLSLRVNNRLNISAGLEFSKTKQTNPSMLFLRRGLPLISKNIKEMGVDPKKSFTNNDINLTNPTFNTRAIADYKLSDTWTSQTVFSSSYAQTKGYYQYQFDGGIAALLQINQVYNQLENAKNNGLITAPQLAFINANINPFTTQITTEAGKMLATDSFVRTYSKRDANETRFNLQQNFTGNFNIGQLRNRLVFGVDYVSNTRNNRNKNGNPNLTKQSQFPQLIGTLNALGLSAVSDGITASFFRFPYIDAFLNGNGTIANNSFTPNANYSPNKAQLDADFKKIPAFKNQTKQQTLAAYVSDVINITPELIVNVGLRLDHFIQDGQLSRKEDDYTKTTLSPNFGVSYQALKNKLSVFTNYQTGFVNVNPVVNASGTVDVFQPQKAKQFEGGIKTNFFNNKLNIGASYYNITVKDFTTSDPTIPLFPKTIDIAEVVSKGFEFELNANPISGLNLRGSYSFNDMKYTNVYSQKAKREIIEFKNRRPEAAGPKGLYNFWADYAFQEDSFAKNFGLGFGFNGASENLTVNNKTSGTFTLPSYTILNASAYYNLKKIRVGFKVNNLTNKTYYTGWTTINAQPSRAFLGTVSYKF</sequence>
<dbReference type="Gene3D" id="2.170.130.10">
    <property type="entry name" value="TonB-dependent receptor, plug domain"/>
    <property type="match status" value="1"/>
</dbReference>
<evidence type="ECO:0000259" key="15">
    <source>
        <dbReference type="Pfam" id="PF00593"/>
    </source>
</evidence>
<keyword evidence="3 12" id="KW-1134">Transmembrane beta strand</keyword>
<dbReference type="Proteomes" id="UP000490060">
    <property type="component" value="Unassembled WGS sequence"/>
</dbReference>
<evidence type="ECO:0000259" key="16">
    <source>
        <dbReference type="Pfam" id="PF07715"/>
    </source>
</evidence>
<keyword evidence="5 12" id="KW-0812">Transmembrane</keyword>
<dbReference type="InterPro" id="IPR036942">
    <property type="entry name" value="Beta-barrel_TonB_sf"/>
</dbReference>
<dbReference type="CDD" id="cd01347">
    <property type="entry name" value="ligand_gated_channel"/>
    <property type="match status" value="1"/>
</dbReference>
<reference evidence="17 18" key="1">
    <citation type="submission" date="2017-11" db="EMBL/GenBank/DDBJ databases">
        <authorList>
            <person name="Duchaud E."/>
        </authorList>
    </citation>
    <scope>NUCLEOTIDE SEQUENCE [LARGE SCALE GENOMIC DNA]</scope>
    <source>
        <strain evidence="17 18">TNO010</strain>
    </source>
</reference>
<protein>
    <recommendedName>
        <fullName evidence="19">TonB-dependent receptor</fullName>
    </recommendedName>
</protein>
<evidence type="ECO:0000256" key="13">
    <source>
        <dbReference type="RuleBase" id="RU003357"/>
    </source>
</evidence>
<evidence type="ECO:0000256" key="1">
    <source>
        <dbReference type="ARBA" id="ARBA00004571"/>
    </source>
</evidence>
<dbReference type="Pfam" id="PF07715">
    <property type="entry name" value="Plug"/>
    <property type="match status" value="1"/>
</dbReference>
<dbReference type="PANTHER" id="PTHR32552:SF68">
    <property type="entry name" value="FERRICHROME OUTER MEMBRANE TRANSPORTER_PHAGE RECEPTOR"/>
    <property type="match status" value="1"/>
</dbReference>
<gene>
    <name evidence="17" type="ORF">TNO010_110054</name>
</gene>
<evidence type="ECO:0000256" key="3">
    <source>
        <dbReference type="ARBA" id="ARBA00022452"/>
    </source>
</evidence>
<accession>A0A2I2LEU2</accession>
<dbReference type="Pfam" id="PF00593">
    <property type="entry name" value="TonB_dep_Rec_b-barrel"/>
    <property type="match status" value="1"/>
</dbReference>
<keyword evidence="6 14" id="KW-0732">Signal</keyword>
<evidence type="ECO:0000313" key="17">
    <source>
        <dbReference type="EMBL" id="SOS58081.1"/>
    </source>
</evidence>
<keyword evidence="2 12" id="KW-0813">Transport</keyword>
<dbReference type="InterPro" id="IPR037066">
    <property type="entry name" value="Plug_dom_sf"/>
</dbReference>
<feature type="domain" description="TonB-dependent receptor-like beta-barrel" evidence="15">
    <location>
        <begin position="451"/>
        <end position="861"/>
    </location>
</feature>
<evidence type="ECO:0000256" key="5">
    <source>
        <dbReference type="ARBA" id="ARBA00022692"/>
    </source>
</evidence>
<dbReference type="GO" id="GO:0015344">
    <property type="term" value="F:siderophore uptake transmembrane transporter activity"/>
    <property type="evidence" value="ECO:0007669"/>
    <property type="project" value="TreeGrafter"/>
</dbReference>
<keyword evidence="8" id="KW-0406">Ion transport</keyword>
<evidence type="ECO:0000256" key="10">
    <source>
        <dbReference type="ARBA" id="ARBA00023136"/>
    </source>
</evidence>
<dbReference type="Pfam" id="PF13715">
    <property type="entry name" value="CarbopepD_reg_2"/>
    <property type="match status" value="1"/>
</dbReference>
<organism evidence="17 18">
    <name type="scientific">Tenacibaculum finnmarkense genomovar ulcerans</name>
    <dbReference type="NCBI Taxonomy" id="2781388"/>
    <lineage>
        <taxon>Bacteria</taxon>
        <taxon>Pseudomonadati</taxon>
        <taxon>Bacteroidota</taxon>
        <taxon>Flavobacteriia</taxon>
        <taxon>Flavobacteriales</taxon>
        <taxon>Flavobacteriaceae</taxon>
        <taxon>Tenacibaculum</taxon>
        <taxon>Tenacibaculum finnmarkense</taxon>
    </lineage>
</organism>
<evidence type="ECO:0000256" key="7">
    <source>
        <dbReference type="ARBA" id="ARBA00023004"/>
    </source>
</evidence>
<dbReference type="InterPro" id="IPR008969">
    <property type="entry name" value="CarboxyPept-like_regulatory"/>
</dbReference>
<evidence type="ECO:0000256" key="6">
    <source>
        <dbReference type="ARBA" id="ARBA00022729"/>
    </source>
</evidence>
<dbReference type="EMBL" id="OENE01000003">
    <property type="protein sequence ID" value="SOS58081.1"/>
    <property type="molecule type" value="Genomic_DNA"/>
</dbReference>
<dbReference type="Gene3D" id="2.60.40.1120">
    <property type="entry name" value="Carboxypeptidase-like, regulatory domain"/>
    <property type="match status" value="1"/>
</dbReference>
<dbReference type="InterPro" id="IPR039426">
    <property type="entry name" value="TonB-dep_rcpt-like"/>
</dbReference>
<dbReference type="SUPFAM" id="SSF56935">
    <property type="entry name" value="Porins"/>
    <property type="match status" value="1"/>
</dbReference>
<evidence type="ECO:0000256" key="9">
    <source>
        <dbReference type="ARBA" id="ARBA00023077"/>
    </source>
</evidence>
<dbReference type="PROSITE" id="PS52016">
    <property type="entry name" value="TONB_DEPENDENT_REC_3"/>
    <property type="match status" value="1"/>
</dbReference>
<dbReference type="PANTHER" id="PTHR32552">
    <property type="entry name" value="FERRICHROME IRON RECEPTOR-RELATED"/>
    <property type="match status" value="1"/>
</dbReference>
<dbReference type="InterPro" id="IPR012910">
    <property type="entry name" value="Plug_dom"/>
</dbReference>
<evidence type="ECO:0000256" key="8">
    <source>
        <dbReference type="ARBA" id="ARBA00023065"/>
    </source>
</evidence>
<evidence type="ECO:0000313" key="18">
    <source>
        <dbReference type="Proteomes" id="UP000490060"/>
    </source>
</evidence>
<keyword evidence="9 13" id="KW-0798">TonB box</keyword>
<name>A0A2I2LEU2_9FLAO</name>
<dbReference type="GO" id="GO:0009279">
    <property type="term" value="C:cell outer membrane"/>
    <property type="evidence" value="ECO:0007669"/>
    <property type="project" value="UniProtKB-SubCell"/>
</dbReference>
<keyword evidence="7" id="KW-0408">Iron</keyword>
<evidence type="ECO:0000256" key="2">
    <source>
        <dbReference type="ARBA" id="ARBA00022448"/>
    </source>
</evidence>
<evidence type="ECO:0008006" key="19">
    <source>
        <dbReference type="Google" id="ProtNLM"/>
    </source>
</evidence>
<evidence type="ECO:0000256" key="12">
    <source>
        <dbReference type="PROSITE-ProRule" id="PRU01360"/>
    </source>
</evidence>
<feature type="chain" id="PRO_5014181219" description="TonB-dependent receptor" evidence="14">
    <location>
        <begin position="21"/>
        <end position="889"/>
    </location>
</feature>
<comment type="subcellular location">
    <subcellularLocation>
        <location evidence="1 12">Cell outer membrane</location>
        <topology evidence="1 12">Multi-pass membrane protein</topology>
    </subcellularLocation>
</comment>
<evidence type="ECO:0000256" key="14">
    <source>
        <dbReference type="SAM" id="SignalP"/>
    </source>
</evidence>
<dbReference type="AlphaFoldDB" id="A0A2I2LEU2"/>
<keyword evidence="10 12" id="KW-0472">Membrane</keyword>
<evidence type="ECO:0000256" key="11">
    <source>
        <dbReference type="ARBA" id="ARBA00023237"/>
    </source>
</evidence>
<dbReference type="Gene3D" id="2.40.170.20">
    <property type="entry name" value="TonB-dependent receptor, beta-barrel domain"/>
    <property type="match status" value="1"/>
</dbReference>
<keyword evidence="4" id="KW-0410">Iron transport</keyword>
<dbReference type="RefSeq" id="WP_058884036.1">
    <property type="nucleotide sequence ID" value="NZ_JAFMUG010000003.1"/>
</dbReference>
<evidence type="ECO:0000256" key="4">
    <source>
        <dbReference type="ARBA" id="ARBA00022496"/>
    </source>
</evidence>
<dbReference type="SUPFAM" id="SSF49464">
    <property type="entry name" value="Carboxypeptidase regulatory domain-like"/>
    <property type="match status" value="1"/>
</dbReference>
<keyword evidence="11 12" id="KW-0998">Cell outer membrane</keyword>
<dbReference type="InterPro" id="IPR000531">
    <property type="entry name" value="Beta-barrel_TonB"/>
</dbReference>
<comment type="similarity">
    <text evidence="12 13">Belongs to the TonB-dependent receptor family.</text>
</comment>
<feature type="domain" description="TonB-dependent receptor plug" evidence="16">
    <location>
        <begin position="131"/>
        <end position="226"/>
    </location>
</feature>